<dbReference type="Pfam" id="PF11845">
    <property type="entry name" value="Tll0287-like"/>
    <property type="match status" value="1"/>
</dbReference>
<dbReference type="Proteomes" id="UP000199197">
    <property type="component" value="Unassembled WGS sequence"/>
</dbReference>
<feature type="domain" description="Tll0287-like" evidence="1">
    <location>
        <begin position="17"/>
        <end position="184"/>
    </location>
</feature>
<reference evidence="3" key="1">
    <citation type="submission" date="2015-11" db="EMBL/GenBank/DDBJ databases">
        <authorList>
            <person name="Varghese N."/>
        </authorList>
    </citation>
    <scope>NUCLEOTIDE SEQUENCE [LARGE SCALE GENOMIC DNA]</scope>
    <source>
        <strain evidence="3">JGI-23</strain>
    </source>
</reference>
<sequence length="190" mass="22010">MNKLILALLFISSLFFQTDEKVQRAVELSRKISDQLVDSVKAVLFQELGKGGYTGAIKACSNLAQDIIKAHKEKYGVYVRRVSEKYRNKLDKPDDYELKILRKLDELNKRGELPQEYYEVVEENGEKFLRYFKPLIVQPMCLNCHGSDEFLKKEIKEFLKEKYPDDKATGYQAGDFRGAVSVKIKLSEEK</sequence>
<proteinExistence type="predicted"/>
<dbReference type="EMBL" id="CZVW01000013">
    <property type="protein sequence ID" value="CUT02716.1"/>
    <property type="molecule type" value="Genomic_DNA"/>
</dbReference>
<evidence type="ECO:0000313" key="2">
    <source>
        <dbReference type="EMBL" id="CUT02716.1"/>
    </source>
</evidence>
<organism evidence="2 3">
    <name type="scientific">Candidatus Chryseopegocella kryptomonas</name>
    <dbReference type="NCBI Taxonomy" id="1633643"/>
    <lineage>
        <taxon>Bacteria</taxon>
        <taxon>Pseudomonadati</taxon>
        <taxon>Candidatus Kryptoniota</taxon>
        <taxon>Candidatus Chryseopegocella</taxon>
    </lineage>
</organism>
<dbReference type="OrthoDB" id="9797588at2"/>
<name>A0A0P1NV58_9BACT</name>
<dbReference type="RefSeq" id="WP_092350148.1">
    <property type="nucleotide sequence ID" value="NZ_CZVW01000013.1"/>
</dbReference>
<evidence type="ECO:0000259" key="1">
    <source>
        <dbReference type="Pfam" id="PF11845"/>
    </source>
</evidence>
<accession>A0A0P1NV58</accession>
<dbReference type="AlphaFoldDB" id="A0A0P1NV58"/>
<dbReference type="Gene3D" id="3.30.450.290">
    <property type="match status" value="1"/>
</dbReference>
<evidence type="ECO:0000313" key="3">
    <source>
        <dbReference type="Proteomes" id="UP000199197"/>
    </source>
</evidence>
<protein>
    <recommendedName>
        <fullName evidence="1">Tll0287-like domain-containing protein</fullName>
    </recommendedName>
</protein>
<keyword evidence="3" id="KW-1185">Reference proteome</keyword>
<gene>
    <name evidence="2" type="ORF">JGI23_01321</name>
</gene>
<dbReference type="InterPro" id="IPR021796">
    <property type="entry name" value="Tll0287-like_dom"/>
</dbReference>